<dbReference type="Proteomes" id="UP000199029">
    <property type="component" value="Unassembled WGS sequence"/>
</dbReference>
<keyword evidence="1" id="KW-0732">Signal</keyword>
<feature type="signal peptide" evidence="1">
    <location>
        <begin position="1"/>
        <end position="27"/>
    </location>
</feature>
<evidence type="ECO:0000313" key="2">
    <source>
        <dbReference type="EMBL" id="SFQ27745.1"/>
    </source>
</evidence>
<evidence type="ECO:0000256" key="1">
    <source>
        <dbReference type="SAM" id="SignalP"/>
    </source>
</evidence>
<dbReference type="OrthoDB" id="886965at2"/>
<evidence type="ECO:0008006" key="4">
    <source>
        <dbReference type="Google" id="ProtNLM"/>
    </source>
</evidence>
<dbReference type="Pfam" id="PF11259">
    <property type="entry name" value="DUF3060"/>
    <property type="match status" value="1"/>
</dbReference>
<evidence type="ECO:0000313" key="3">
    <source>
        <dbReference type="Proteomes" id="UP000199029"/>
    </source>
</evidence>
<proteinExistence type="predicted"/>
<dbReference type="EMBL" id="FOXS01000002">
    <property type="protein sequence ID" value="SFQ27745.1"/>
    <property type="molecule type" value="Genomic_DNA"/>
</dbReference>
<keyword evidence="3" id="KW-1185">Reference proteome</keyword>
<feature type="chain" id="PRO_5011676694" description="DUF3060 domain-containing protein" evidence="1">
    <location>
        <begin position="28"/>
        <end position="150"/>
    </location>
</feature>
<organism evidence="2 3">
    <name type="scientific">Hymenobacter arizonensis</name>
    <name type="common">Siccationidurans arizonensis</name>
    <dbReference type="NCBI Taxonomy" id="1227077"/>
    <lineage>
        <taxon>Bacteria</taxon>
        <taxon>Pseudomonadati</taxon>
        <taxon>Bacteroidota</taxon>
        <taxon>Cytophagia</taxon>
        <taxon>Cytophagales</taxon>
        <taxon>Hymenobacteraceae</taxon>
        <taxon>Hymenobacter</taxon>
    </lineage>
</organism>
<sequence length="150" mass="16217">MLTYFLMNHKQLTLLTLAVATALSACSQPKDEALSTPDSQKVEAPGMNIESEEDASTVITSDEIEVTITGNKSVQKRACNGQDVQIQGDENQANFTGRCAGLYVIGNQNRITLENVTTIQVTGDDNTVRWRGTEPEITNIGKGNTIAKAE</sequence>
<accession>A0A1I5X6X2</accession>
<dbReference type="AlphaFoldDB" id="A0A1I5X6X2"/>
<gene>
    <name evidence="2" type="ORF">SAMN04515668_1683</name>
</gene>
<reference evidence="3" key="1">
    <citation type="submission" date="2016-10" db="EMBL/GenBank/DDBJ databases">
        <authorList>
            <person name="Varghese N."/>
            <person name="Submissions S."/>
        </authorList>
    </citation>
    <scope>NUCLEOTIDE SEQUENCE [LARGE SCALE GENOMIC DNA]</scope>
    <source>
        <strain evidence="3">OR362-8,ATCC BAA-1266,JCM 13504</strain>
    </source>
</reference>
<name>A0A1I5X6X2_HYMAR</name>
<dbReference type="InterPro" id="IPR021417">
    <property type="entry name" value="DUF3060"/>
</dbReference>
<protein>
    <recommendedName>
        <fullName evidence="4">DUF3060 domain-containing protein</fullName>
    </recommendedName>
</protein>